<evidence type="ECO:0000313" key="1">
    <source>
        <dbReference type="EMBL" id="JAP06510.1"/>
    </source>
</evidence>
<dbReference type="EMBL" id="GEDG01041061">
    <property type="protein sequence ID" value="JAP06510.1"/>
    <property type="molecule type" value="Transcribed_RNA"/>
</dbReference>
<sequence length="60" mass="6624">TFPHSRTGFLCNVNYSSRTGKILSLTNVIIVLEINLQAMDCPPPQPQGLVEVVKVDRLVT</sequence>
<reference evidence="1" key="1">
    <citation type="submission" date="2015-12" db="EMBL/GenBank/DDBJ databases">
        <title>Gene expression during late stages of embryo sac development: a critical building block for successful pollen-pistil interactions.</title>
        <authorList>
            <person name="Liu Y."/>
            <person name="Joly V."/>
            <person name="Sabar M."/>
            <person name="Matton D.P."/>
        </authorList>
    </citation>
    <scope>NUCLEOTIDE SEQUENCE</scope>
</reference>
<accession>A0A0V0GF50</accession>
<feature type="non-terminal residue" evidence="1">
    <location>
        <position position="1"/>
    </location>
</feature>
<dbReference type="AlphaFoldDB" id="A0A0V0GF50"/>
<protein>
    <submittedName>
        <fullName evidence="1">Putative ovule protein</fullName>
    </submittedName>
</protein>
<proteinExistence type="predicted"/>
<organism evidence="1">
    <name type="scientific">Solanum chacoense</name>
    <name type="common">Chaco potato</name>
    <dbReference type="NCBI Taxonomy" id="4108"/>
    <lineage>
        <taxon>Eukaryota</taxon>
        <taxon>Viridiplantae</taxon>
        <taxon>Streptophyta</taxon>
        <taxon>Embryophyta</taxon>
        <taxon>Tracheophyta</taxon>
        <taxon>Spermatophyta</taxon>
        <taxon>Magnoliopsida</taxon>
        <taxon>eudicotyledons</taxon>
        <taxon>Gunneridae</taxon>
        <taxon>Pentapetalae</taxon>
        <taxon>asterids</taxon>
        <taxon>lamiids</taxon>
        <taxon>Solanales</taxon>
        <taxon>Solanaceae</taxon>
        <taxon>Solanoideae</taxon>
        <taxon>Solaneae</taxon>
        <taxon>Solanum</taxon>
    </lineage>
</organism>
<name>A0A0V0GF50_SOLCH</name>